<dbReference type="PANTHER" id="PTHR30086:SF16">
    <property type="entry name" value="AMINO ACID EFFLUX PERMEASE RHTB FAMILY"/>
    <property type="match status" value="1"/>
</dbReference>
<comment type="caution">
    <text evidence="7">The sequence shown here is derived from an EMBL/GenBank/DDBJ whole genome shotgun (WGS) entry which is preliminary data.</text>
</comment>
<dbReference type="Proteomes" id="UP000282818">
    <property type="component" value="Unassembled WGS sequence"/>
</dbReference>
<dbReference type="GO" id="GO:0005886">
    <property type="term" value="C:plasma membrane"/>
    <property type="evidence" value="ECO:0007669"/>
    <property type="project" value="UniProtKB-SubCell"/>
</dbReference>
<gene>
    <name evidence="7" type="ORF">EOE65_01650</name>
</gene>
<keyword evidence="8" id="KW-1185">Reference proteome</keyword>
<name>A0A437QDC6_9GAMM</name>
<feature type="transmembrane region" description="Helical" evidence="6">
    <location>
        <begin position="149"/>
        <end position="169"/>
    </location>
</feature>
<keyword evidence="3 6" id="KW-0812">Transmembrane</keyword>
<dbReference type="PIRSF" id="PIRSF006324">
    <property type="entry name" value="LeuE"/>
    <property type="match status" value="1"/>
</dbReference>
<dbReference type="RefSeq" id="WP_127692552.1">
    <property type="nucleotide sequence ID" value="NZ_SACQ01000001.1"/>
</dbReference>
<dbReference type="GO" id="GO:0015171">
    <property type="term" value="F:amino acid transmembrane transporter activity"/>
    <property type="evidence" value="ECO:0007669"/>
    <property type="project" value="TreeGrafter"/>
</dbReference>
<organism evidence="7 8">
    <name type="scientific">Neptunomonas marina</name>
    <dbReference type="NCBI Taxonomy" id="1815562"/>
    <lineage>
        <taxon>Bacteria</taxon>
        <taxon>Pseudomonadati</taxon>
        <taxon>Pseudomonadota</taxon>
        <taxon>Gammaproteobacteria</taxon>
        <taxon>Oceanospirillales</taxon>
        <taxon>Oceanospirillaceae</taxon>
        <taxon>Neptunomonas</taxon>
    </lineage>
</organism>
<evidence type="ECO:0000256" key="6">
    <source>
        <dbReference type="SAM" id="Phobius"/>
    </source>
</evidence>
<feature type="transmembrane region" description="Helical" evidence="6">
    <location>
        <begin position="41"/>
        <end position="65"/>
    </location>
</feature>
<evidence type="ECO:0000313" key="8">
    <source>
        <dbReference type="Proteomes" id="UP000282818"/>
    </source>
</evidence>
<comment type="subcellular location">
    <subcellularLocation>
        <location evidence="1">Cell membrane</location>
        <topology evidence="1">Multi-pass membrane protein</topology>
    </subcellularLocation>
</comment>
<evidence type="ECO:0000256" key="1">
    <source>
        <dbReference type="ARBA" id="ARBA00004651"/>
    </source>
</evidence>
<evidence type="ECO:0000256" key="2">
    <source>
        <dbReference type="ARBA" id="ARBA00022475"/>
    </source>
</evidence>
<protein>
    <submittedName>
        <fullName evidence="7">LysE family translocator</fullName>
    </submittedName>
</protein>
<evidence type="ECO:0000256" key="5">
    <source>
        <dbReference type="ARBA" id="ARBA00023136"/>
    </source>
</evidence>
<sequence length="202" mass="21285">MTLASWLSLLAICVLGAMTPGPSLAVVLRHTLTNGRLHGVVSGVAHAAGVAGWAILTVWGLALLVTTSPLVFNAITYAGAGYLAYLGVKALRAQPSSTEDARVMRVPLYQAALDGLMISLLNPKLAIFFLALFSQFVTTAVSLESKSIMIATVTAVDGAWYTLVAIVLSHSRVLGKLQSRTFLIERISGGILIALALRVLTL</sequence>
<keyword evidence="4 6" id="KW-1133">Transmembrane helix</keyword>
<accession>A0A437QDC6</accession>
<evidence type="ECO:0000256" key="3">
    <source>
        <dbReference type="ARBA" id="ARBA00022692"/>
    </source>
</evidence>
<keyword evidence="2" id="KW-1003">Cell membrane</keyword>
<dbReference type="InterPro" id="IPR001123">
    <property type="entry name" value="LeuE-type"/>
</dbReference>
<evidence type="ECO:0000256" key="4">
    <source>
        <dbReference type="ARBA" id="ARBA00022989"/>
    </source>
</evidence>
<dbReference type="EMBL" id="SACQ01000001">
    <property type="protein sequence ID" value="RVU32383.1"/>
    <property type="molecule type" value="Genomic_DNA"/>
</dbReference>
<dbReference type="PANTHER" id="PTHR30086">
    <property type="entry name" value="ARGININE EXPORTER PROTEIN ARGO"/>
    <property type="match status" value="1"/>
</dbReference>
<evidence type="ECO:0000313" key="7">
    <source>
        <dbReference type="EMBL" id="RVU32383.1"/>
    </source>
</evidence>
<keyword evidence="5 6" id="KW-0472">Membrane</keyword>
<proteinExistence type="predicted"/>
<reference evidence="7 8" key="1">
    <citation type="submission" date="2019-01" db="EMBL/GenBank/DDBJ databases">
        <authorList>
            <person name="Chen W.-M."/>
        </authorList>
    </citation>
    <scope>NUCLEOTIDE SEQUENCE [LARGE SCALE GENOMIC DNA]</scope>
    <source>
        <strain evidence="7 8">HPM-16</strain>
    </source>
</reference>
<dbReference type="Pfam" id="PF01810">
    <property type="entry name" value="LysE"/>
    <property type="match status" value="1"/>
</dbReference>
<dbReference type="AlphaFoldDB" id="A0A437QDC6"/>
<feature type="transmembrane region" description="Helical" evidence="6">
    <location>
        <begin position="181"/>
        <end position="200"/>
    </location>
</feature>